<evidence type="ECO:0000256" key="2">
    <source>
        <dbReference type="ARBA" id="ARBA00022692"/>
    </source>
</evidence>
<comment type="subcellular location">
    <subcellularLocation>
        <location evidence="1">Membrane</location>
        <topology evidence="1">Multi-pass membrane protein</topology>
    </subcellularLocation>
</comment>
<accession>A0ABX2JGI1</accession>
<evidence type="ECO:0000256" key="4">
    <source>
        <dbReference type="ARBA" id="ARBA00023136"/>
    </source>
</evidence>
<evidence type="ECO:0000259" key="6">
    <source>
        <dbReference type="Pfam" id="PF01957"/>
    </source>
</evidence>
<sequence length="157" mass="15980">MSWGDLTGAGAWLIAALLLGIAELVVPGVFLVFVAVAAAIVGVALLALPDLPLAAQIGAFAVWSAVAVLVGRRWYRDYPVEGDAARLNDPAARLVGAVVTVERAIEHGSGRVTLGDGAWPARGPELAAGARARVVAVDAGVLVVEPLGDVISSSPRT</sequence>
<dbReference type="RefSeq" id="WP_174192530.1">
    <property type="nucleotide sequence ID" value="NZ_JABULH010000001.1"/>
</dbReference>
<protein>
    <submittedName>
        <fullName evidence="7">NfeD family protein</fullName>
    </submittedName>
</protein>
<dbReference type="InterPro" id="IPR012340">
    <property type="entry name" value="NA-bd_OB-fold"/>
</dbReference>
<proteinExistence type="predicted"/>
<dbReference type="InterPro" id="IPR002810">
    <property type="entry name" value="NfeD-like_C"/>
</dbReference>
<dbReference type="PANTHER" id="PTHR33507:SF3">
    <property type="entry name" value="INNER MEMBRANE PROTEIN YBBJ"/>
    <property type="match status" value="1"/>
</dbReference>
<dbReference type="EMBL" id="JABULH010000001">
    <property type="protein sequence ID" value="NTS64530.1"/>
    <property type="molecule type" value="Genomic_DNA"/>
</dbReference>
<dbReference type="Gene3D" id="2.40.50.140">
    <property type="entry name" value="Nucleic acid-binding proteins"/>
    <property type="match status" value="1"/>
</dbReference>
<keyword evidence="3 5" id="KW-1133">Transmembrane helix</keyword>
<organism evidence="7 8">
    <name type="scientific">Sphingomonas hominis</name>
    <dbReference type="NCBI Taxonomy" id="2741495"/>
    <lineage>
        <taxon>Bacteria</taxon>
        <taxon>Pseudomonadati</taxon>
        <taxon>Pseudomonadota</taxon>
        <taxon>Alphaproteobacteria</taxon>
        <taxon>Sphingomonadales</taxon>
        <taxon>Sphingomonadaceae</taxon>
        <taxon>Sphingomonas</taxon>
    </lineage>
</organism>
<evidence type="ECO:0000256" key="1">
    <source>
        <dbReference type="ARBA" id="ARBA00004141"/>
    </source>
</evidence>
<dbReference type="InterPro" id="IPR052165">
    <property type="entry name" value="Membrane_assoc_protease"/>
</dbReference>
<feature type="domain" description="NfeD-like C-terminal" evidence="6">
    <location>
        <begin position="92"/>
        <end position="146"/>
    </location>
</feature>
<feature type="transmembrane region" description="Helical" evidence="5">
    <location>
        <begin position="53"/>
        <end position="71"/>
    </location>
</feature>
<keyword evidence="4 5" id="KW-0472">Membrane</keyword>
<evidence type="ECO:0000313" key="8">
    <source>
        <dbReference type="Proteomes" id="UP000621447"/>
    </source>
</evidence>
<keyword evidence="2 5" id="KW-0812">Transmembrane</keyword>
<evidence type="ECO:0000256" key="3">
    <source>
        <dbReference type="ARBA" id="ARBA00022989"/>
    </source>
</evidence>
<name>A0ABX2JGI1_9SPHN</name>
<dbReference type="Proteomes" id="UP000621447">
    <property type="component" value="Unassembled WGS sequence"/>
</dbReference>
<keyword evidence="8" id="KW-1185">Reference proteome</keyword>
<feature type="transmembrane region" description="Helical" evidence="5">
    <location>
        <begin position="29"/>
        <end position="47"/>
    </location>
</feature>
<evidence type="ECO:0000256" key="5">
    <source>
        <dbReference type="SAM" id="Phobius"/>
    </source>
</evidence>
<feature type="transmembrane region" description="Helical" evidence="5">
    <location>
        <begin position="6"/>
        <end position="22"/>
    </location>
</feature>
<comment type="caution">
    <text evidence="7">The sequence shown here is derived from an EMBL/GenBank/DDBJ whole genome shotgun (WGS) entry which is preliminary data.</text>
</comment>
<evidence type="ECO:0000313" key="7">
    <source>
        <dbReference type="EMBL" id="NTS64530.1"/>
    </source>
</evidence>
<dbReference type="PANTHER" id="PTHR33507">
    <property type="entry name" value="INNER MEMBRANE PROTEIN YBBJ"/>
    <property type="match status" value="1"/>
</dbReference>
<reference evidence="7 8" key="1">
    <citation type="submission" date="2020-06" db="EMBL/GenBank/DDBJ databases">
        <title>Sphingomonas hominis sp. nov., a member of the Sphingomonas, isolated from the hair of a 22-year-old girl.</title>
        <authorList>
            <person name="Zhang D.-F."/>
            <person name="Cui X.-W."/>
        </authorList>
    </citation>
    <scope>NUCLEOTIDE SEQUENCE [LARGE SCALE GENOMIC DNA]</scope>
    <source>
        <strain evidence="7 8">HHU CXW</strain>
    </source>
</reference>
<dbReference type="Pfam" id="PF01957">
    <property type="entry name" value="NfeD"/>
    <property type="match status" value="1"/>
</dbReference>
<gene>
    <name evidence="7" type="ORF">HRV97_05095</name>
</gene>